<feature type="transmembrane region" description="Helical" evidence="1">
    <location>
        <begin position="186"/>
        <end position="205"/>
    </location>
</feature>
<sequence>MREDGKKNNLEIERHLGNWMRAKLPHRLSEFIMFGLKQAWACLFGAILLIAIILSAIFWQDDWALSRYDALFIFALAMQIFLLVSKLESKNEAKVIFLFHITGTVMEVFKLHMGSWDYPDQGFFEIAGVPLFSGFMYASVGSYIARVIRVFDMKFAPYPPFWMSVVLASAIYGNFFWHHFWVDIRIALFVATVVIFARTKIWFYIGPRAYWMPMPLAAFFAAFFLWLAENIGTVTGTWIYAGQSQFELVRLGKLGSWYLLLYISFLLVTLVYRQVLLPSTYTPKR</sequence>
<feature type="transmembrane region" description="Helical" evidence="1">
    <location>
        <begin position="126"/>
        <end position="148"/>
    </location>
</feature>
<proteinExistence type="predicted"/>
<dbReference type="InterPro" id="IPR008535">
    <property type="entry name" value="DUF817"/>
</dbReference>
<gene>
    <name evidence="2" type="ORF">GCM10007939_03760</name>
</gene>
<dbReference type="Proteomes" id="UP001156694">
    <property type="component" value="Unassembled WGS sequence"/>
</dbReference>
<comment type="caution">
    <text evidence="2">The sequence shown here is derived from an EMBL/GenBank/DDBJ whole genome shotgun (WGS) entry which is preliminary data.</text>
</comment>
<feature type="transmembrane region" description="Helical" evidence="1">
    <location>
        <begin position="39"/>
        <end position="59"/>
    </location>
</feature>
<keyword evidence="1" id="KW-0472">Membrane</keyword>
<keyword evidence="1" id="KW-1133">Transmembrane helix</keyword>
<evidence type="ECO:0000313" key="2">
    <source>
        <dbReference type="EMBL" id="GLQ34093.1"/>
    </source>
</evidence>
<accession>A0ABQ5VSK2</accession>
<feature type="transmembrane region" description="Helical" evidence="1">
    <location>
        <begin position="256"/>
        <end position="276"/>
    </location>
</feature>
<reference evidence="3" key="1">
    <citation type="journal article" date="2019" name="Int. J. Syst. Evol. Microbiol.">
        <title>The Global Catalogue of Microorganisms (GCM) 10K type strain sequencing project: providing services to taxonomists for standard genome sequencing and annotation.</title>
        <authorList>
            <consortium name="The Broad Institute Genomics Platform"/>
            <consortium name="The Broad Institute Genome Sequencing Center for Infectious Disease"/>
            <person name="Wu L."/>
            <person name="Ma J."/>
        </authorList>
    </citation>
    <scope>NUCLEOTIDE SEQUENCE [LARGE SCALE GENOMIC DNA]</scope>
    <source>
        <strain evidence="3">NBRC 110140</strain>
    </source>
</reference>
<organism evidence="2 3">
    <name type="scientific">Amylibacter marinus</name>
    <dbReference type="NCBI Taxonomy" id="1475483"/>
    <lineage>
        <taxon>Bacteria</taxon>
        <taxon>Pseudomonadati</taxon>
        <taxon>Pseudomonadota</taxon>
        <taxon>Alphaproteobacteria</taxon>
        <taxon>Rhodobacterales</taxon>
        <taxon>Paracoccaceae</taxon>
        <taxon>Amylibacter</taxon>
    </lineage>
</organism>
<dbReference type="PIRSF" id="PIRSF009141">
    <property type="entry name" value="UCP009141"/>
    <property type="match status" value="1"/>
</dbReference>
<feature type="transmembrane region" description="Helical" evidence="1">
    <location>
        <begin position="65"/>
        <end position="84"/>
    </location>
</feature>
<feature type="transmembrane region" description="Helical" evidence="1">
    <location>
        <begin position="217"/>
        <end position="241"/>
    </location>
</feature>
<evidence type="ECO:0000256" key="1">
    <source>
        <dbReference type="SAM" id="Phobius"/>
    </source>
</evidence>
<keyword evidence="1" id="KW-0812">Transmembrane</keyword>
<evidence type="ECO:0000313" key="3">
    <source>
        <dbReference type="Proteomes" id="UP001156694"/>
    </source>
</evidence>
<dbReference type="Pfam" id="PF05675">
    <property type="entry name" value="DUF817"/>
    <property type="match status" value="1"/>
</dbReference>
<dbReference type="EMBL" id="BSNN01000002">
    <property type="protein sequence ID" value="GLQ34093.1"/>
    <property type="molecule type" value="Genomic_DNA"/>
</dbReference>
<feature type="transmembrane region" description="Helical" evidence="1">
    <location>
        <begin position="96"/>
        <end position="114"/>
    </location>
</feature>
<keyword evidence="3" id="KW-1185">Reference proteome</keyword>
<feature type="transmembrane region" description="Helical" evidence="1">
    <location>
        <begin position="160"/>
        <end position="180"/>
    </location>
</feature>
<name>A0ABQ5VSK2_9RHOB</name>
<protein>
    <submittedName>
        <fullName evidence="2">Membrane protein</fullName>
    </submittedName>
</protein>